<evidence type="ECO:0000313" key="2">
    <source>
        <dbReference type="Proteomes" id="UP001529510"/>
    </source>
</evidence>
<evidence type="ECO:0000313" key="1">
    <source>
        <dbReference type="EMBL" id="KAL0165170.1"/>
    </source>
</evidence>
<accession>A0ABD0NTL3</accession>
<comment type="caution">
    <text evidence="1">The sequence shown here is derived from an EMBL/GenBank/DDBJ whole genome shotgun (WGS) entry which is preliminary data.</text>
</comment>
<protein>
    <submittedName>
        <fullName evidence="1">Uncharacterized protein</fullName>
    </submittedName>
</protein>
<dbReference type="EMBL" id="JAMKFB020000020">
    <property type="protein sequence ID" value="KAL0165170.1"/>
    <property type="molecule type" value="Genomic_DNA"/>
</dbReference>
<keyword evidence="2" id="KW-1185">Reference proteome</keyword>
<feature type="non-terminal residue" evidence="1">
    <location>
        <position position="50"/>
    </location>
</feature>
<dbReference type="Gene3D" id="2.60.120.740">
    <property type="match status" value="1"/>
</dbReference>
<sequence>FLTVHCPPRTSITVQSAFYGRTDPAHSPQCPTPYSSAGTHSVNNITSCHV</sequence>
<reference evidence="1 2" key="1">
    <citation type="submission" date="2024-05" db="EMBL/GenBank/DDBJ databases">
        <title>Genome sequencing and assembly of Indian major carp, Cirrhinus mrigala (Hamilton, 1822).</title>
        <authorList>
            <person name="Mohindra V."/>
            <person name="Chowdhury L.M."/>
            <person name="Lal K."/>
            <person name="Jena J.K."/>
        </authorList>
    </citation>
    <scope>NUCLEOTIDE SEQUENCE [LARGE SCALE GENOMIC DNA]</scope>
    <source>
        <strain evidence="1">CM1030</strain>
        <tissue evidence="1">Blood</tissue>
    </source>
</reference>
<organism evidence="1 2">
    <name type="scientific">Cirrhinus mrigala</name>
    <name type="common">Mrigala</name>
    <dbReference type="NCBI Taxonomy" id="683832"/>
    <lineage>
        <taxon>Eukaryota</taxon>
        <taxon>Metazoa</taxon>
        <taxon>Chordata</taxon>
        <taxon>Craniata</taxon>
        <taxon>Vertebrata</taxon>
        <taxon>Euteleostomi</taxon>
        <taxon>Actinopterygii</taxon>
        <taxon>Neopterygii</taxon>
        <taxon>Teleostei</taxon>
        <taxon>Ostariophysi</taxon>
        <taxon>Cypriniformes</taxon>
        <taxon>Cyprinidae</taxon>
        <taxon>Labeoninae</taxon>
        <taxon>Labeonini</taxon>
        <taxon>Cirrhinus</taxon>
    </lineage>
</organism>
<dbReference type="AlphaFoldDB" id="A0ABD0NTL3"/>
<feature type="non-terminal residue" evidence="1">
    <location>
        <position position="1"/>
    </location>
</feature>
<name>A0ABD0NTL3_CIRMR</name>
<dbReference type="InterPro" id="IPR043159">
    <property type="entry name" value="Lectin_gal-bd_sf"/>
</dbReference>
<gene>
    <name evidence="1" type="ORF">M9458_040923</name>
</gene>
<proteinExistence type="predicted"/>
<dbReference type="Proteomes" id="UP001529510">
    <property type="component" value="Unassembled WGS sequence"/>
</dbReference>